<feature type="region of interest" description="Disordered" evidence="1">
    <location>
        <begin position="20"/>
        <end position="55"/>
    </location>
</feature>
<reference evidence="2 3" key="1">
    <citation type="submission" date="2017-11" db="EMBL/GenBank/DDBJ databases">
        <title>Complete genome sequence of Sphingomonas sp. Strain Cra20, a psychrotolerant potential plant growth promoting rhizobacteria.</title>
        <authorList>
            <person name="Luo Y."/>
        </authorList>
    </citation>
    <scope>NUCLEOTIDE SEQUENCE [LARGE SCALE GENOMIC DNA]</scope>
    <source>
        <strain evidence="2 3">Cra20</strain>
    </source>
</reference>
<evidence type="ECO:0000313" key="2">
    <source>
        <dbReference type="EMBL" id="ATY31035.1"/>
    </source>
</evidence>
<protein>
    <submittedName>
        <fullName evidence="2">Uncharacterized protein</fullName>
    </submittedName>
</protein>
<dbReference type="EMBL" id="CP024923">
    <property type="protein sequence ID" value="ATY31035.1"/>
    <property type="molecule type" value="Genomic_DNA"/>
</dbReference>
<sequence>MSTPAGLCAASTIESATSAALGLEVPTEDVPPVPFTPPPPLPTPPTPPTPPLDSLMPLLLLTGSRGRRSAMAVVQAVCASHCDYRQWCLRGRFCDLSPVWRRSGMFRAPSDLRPRTGIGRTA</sequence>
<evidence type="ECO:0000313" key="3">
    <source>
        <dbReference type="Proteomes" id="UP000229081"/>
    </source>
</evidence>
<accession>A0A2K8MAX4</accession>
<organism evidence="2 3">
    <name type="scientific">Sphingomonas psychrotolerans</name>
    <dbReference type="NCBI Taxonomy" id="1327635"/>
    <lineage>
        <taxon>Bacteria</taxon>
        <taxon>Pseudomonadati</taxon>
        <taxon>Pseudomonadota</taxon>
        <taxon>Alphaproteobacteria</taxon>
        <taxon>Sphingomonadales</taxon>
        <taxon>Sphingomonadaceae</taxon>
        <taxon>Sphingomonas</taxon>
    </lineage>
</organism>
<name>A0A2K8MAX4_9SPHN</name>
<gene>
    <name evidence="2" type="ORF">CVN68_02745</name>
</gene>
<proteinExistence type="predicted"/>
<feature type="compositionally biased region" description="Pro residues" evidence="1">
    <location>
        <begin position="29"/>
        <end position="51"/>
    </location>
</feature>
<keyword evidence="3" id="KW-1185">Reference proteome</keyword>
<dbReference type="AlphaFoldDB" id="A0A2K8MAX4"/>
<dbReference type="Proteomes" id="UP000229081">
    <property type="component" value="Chromosome"/>
</dbReference>
<dbReference type="KEGG" id="sphc:CVN68_02745"/>
<evidence type="ECO:0000256" key="1">
    <source>
        <dbReference type="SAM" id="MobiDB-lite"/>
    </source>
</evidence>